<reference evidence="2 3" key="1">
    <citation type="submission" date="2019-08" db="EMBL/GenBank/DDBJ databases">
        <title>Pseudomonas haemolytica sp. nov. isolated from raw milk and skim milk concentrate.</title>
        <authorList>
            <person name="Hofmann K."/>
            <person name="Huptas C."/>
            <person name="Doll E."/>
            <person name="Scherer S."/>
            <person name="Wenning M."/>
        </authorList>
    </citation>
    <scope>NUCLEOTIDE SEQUENCE [LARGE SCALE GENOMIC DNA]</scope>
    <source>
        <strain evidence="2 3">DSM 108987</strain>
    </source>
</reference>
<proteinExistence type="predicted"/>
<evidence type="ECO:0000313" key="3">
    <source>
        <dbReference type="Proteomes" id="UP000408764"/>
    </source>
</evidence>
<dbReference type="Proteomes" id="UP000408764">
    <property type="component" value="Unassembled WGS sequence"/>
</dbReference>
<dbReference type="EMBL" id="VOIW01000006">
    <property type="protein sequence ID" value="MRJ39571.1"/>
    <property type="molecule type" value="Genomic_DNA"/>
</dbReference>
<dbReference type="InterPro" id="IPR036409">
    <property type="entry name" value="Aldolase_II/adducin_N_sf"/>
</dbReference>
<dbReference type="InterPro" id="IPR001303">
    <property type="entry name" value="Aldolase_II/adducin_N"/>
</dbReference>
<dbReference type="OrthoDB" id="8478087at2"/>
<evidence type="ECO:0000313" key="2">
    <source>
        <dbReference type="EMBL" id="MRJ39571.1"/>
    </source>
</evidence>
<dbReference type="GO" id="GO:0005996">
    <property type="term" value="P:monosaccharide metabolic process"/>
    <property type="evidence" value="ECO:0007669"/>
    <property type="project" value="UniProtKB-ARBA"/>
</dbReference>
<evidence type="ECO:0000259" key="1">
    <source>
        <dbReference type="Pfam" id="PF00596"/>
    </source>
</evidence>
<sequence length="254" mass="28043">MELNKLSQIASLSEAVLQQVEQTKRDTAKIFRVLKETRTLTATNTFQAHVRVTGTDLLIVVATPGPWDDDQGIRAVVASYDGVVHLDEFLPVGAPLSESRQGGGGRRYAAVFREAPQVNVVIHVHTPYLGGWAAAHRVFPLNYAAAQRVTLARELPVYIDRRQPESRFILDALAADPHVPAVLEANGGATFFGPRLLQSAQWILLFEEGAYFQALGENLGGVQPFGEGVLEQQWRMTGLWEEGRKLIQHQRAPS</sequence>
<gene>
    <name evidence="2" type="ORF">FRT59_21720</name>
</gene>
<dbReference type="SUPFAM" id="SSF53639">
    <property type="entry name" value="AraD/HMP-PK domain-like"/>
    <property type="match status" value="1"/>
</dbReference>
<dbReference type="AlphaFoldDB" id="A0A5P1DGE3"/>
<name>A0A5P1DGE3_9PSED</name>
<comment type="caution">
    <text evidence="2">The sequence shown here is derived from an EMBL/GenBank/DDBJ whole genome shotgun (WGS) entry which is preliminary data.</text>
</comment>
<feature type="domain" description="Class II aldolase/adducin N-terminal" evidence="1">
    <location>
        <begin position="108"/>
        <end position="212"/>
    </location>
</feature>
<protein>
    <submittedName>
        <fullName evidence="2">Class II aldolase/adducin family protein</fullName>
    </submittedName>
</protein>
<dbReference type="Pfam" id="PF00596">
    <property type="entry name" value="Aldolase_II"/>
    <property type="match status" value="1"/>
</dbReference>
<accession>A0A5P1DGE3</accession>
<dbReference type="Gene3D" id="3.40.225.10">
    <property type="entry name" value="Class II aldolase/adducin N-terminal domain"/>
    <property type="match status" value="1"/>
</dbReference>
<organism evidence="2 3">
    <name type="scientific">Pseudomonas haemolytica</name>
    <dbReference type="NCBI Taxonomy" id="2600065"/>
    <lineage>
        <taxon>Bacteria</taxon>
        <taxon>Pseudomonadati</taxon>
        <taxon>Pseudomonadota</taxon>
        <taxon>Gammaproteobacteria</taxon>
        <taxon>Pseudomonadales</taxon>
        <taxon>Pseudomonadaceae</taxon>
        <taxon>Pseudomonas</taxon>
    </lineage>
</organism>